<dbReference type="OrthoDB" id="7926518at2"/>
<feature type="signal peptide" evidence="5">
    <location>
        <begin position="1"/>
        <end position="22"/>
    </location>
</feature>
<evidence type="ECO:0000256" key="3">
    <source>
        <dbReference type="ARBA" id="ARBA00023139"/>
    </source>
</evidence>
<evidence type="ECO:0000256" key="4">
    <source>
        <dbReference type="ARBA" id="ARBA00023288"/>
    </source>
</evidence>
<feature type="chain" id="PRO_5023067469" evidence="5">
    <location>
        <begin position="23"/>
        <end position="112"/>
    </location>
</feature>
<dbReference type="RefSeq" id="WP_140192756.1">
    <property type="nucleotide sequence ID" value="NZ_CP065915.1"/>
</dbReference>
<dbReference type="InterPro" id="IPR018660">
    <property type="entry name" value="MliC"/>
</dbReference>
<dbReference type="EMBL" id="VFFF01000001">
    <property type="protein sequence ID" value="TNY32077.1"/>
    <property type="molecule type" value="Genomic_DNA"/>
</dbReference>
<organism evidence="7 8">
    <name type="scientific">Pelagovum pacificum</name>
    <dbReference type="NCBI Taxonomy" id="2588711"/>
    <lineage>
        <taxon>Bacteria</taxon>
        <taxon>Pseudomonadati</taxon>
        <taxon>Pseudomonadota</taxon>
        <taxon>Alphaproteobacteria</taxon>
        <taxon>Rhodobacterales</taxon>
        <taxon>Paracoccaceae</taxon>
        <taxon>Pelagovum</taxon>
    </lineage>
</organism>
<reference evidence="7 8" key="1">
    <citation type="submission" date="2019-06" db="EMBL/GenBank/DDBJ databases">
        <title>Genome of new Rhodobacteraceae sp. SM1903.</title>
        <authorList>
            <person name="Ren X."/>
        </authorList>
    </citation>
    <scope>NUCLEOTIDE SEQUENCE [LARGE SCALE GENOMIC DNA]</scope>
    <source>
        <strain evidence="7 8">SM1903</strain>
    </source>
</reference>
<protein>
    <submittedName>
        <fullName evidence="7">Lysozyme inhibitor</fullName>
    </submittedName>
</protein>
<feature type="domain" description="C-type lysozyme inhibitor" evidence="6">
    <location>
        <begin position="29"/>
        <end position="98"/>
    </location>
</feature>
<evidence type="ECO:0000256" key="5">
    <source>
        <dbReference type="SAM" id="SignalP"/>
    </source>
</evidence>
<dbReference type="SUPFAM" id="SSF141488">
    <property type="entry name" value="YdhA-like"/>
    <property type="match status" value="1"/>
</dbReference>
<dbReference type="Proteomes" id="UP000314011">
    <property type="component" value="Unassembled WGS sequence"/>
</dbReference>
<keyword evidence="4" id="KW-0449">Lipoprotein</keyword>
<keyword evidence="8" id="KW-1185">Reference proteome</keyword>
<dbReference type="Pfam" id="PF09864">
    <property type="entry name" value="MliC"/>
    <property type="match status" value="1"/>
</dbReference>
<dbReference type="AlphaFoldDB" id="A0A5C5GDI3"/>
<dbReference type="InterPro" id="IPR036328">
    <property type="entry name" value="MliC_sf"/>
</dbReference>
<keyword evidence="3" id="KW-0564">Palmitate</keyword>
<evidence type="ECO:0000256" key="1">
    <source>
        <dbReference type="ARBA" id="ARBA00022729"/>
    </source>
</evidence>
<sequence length="112" mass="11972">MMARAVIAASLVAGLLAGAASAETSFIRYGCERGVEVPVVYVTDTNTDIAVLEVEGGMIQLEAEEAASGVRYGWPSDGSHYVWWTKGDEAMLNWVDGETGEEVTLLASCLRK</sequence>
<keyword evidence="1 5" id="KW-0732">Signal</keyword>
<evidence type="ECO:0000259" key="6">
    <source>
        <dbReference type="Pfam" id="PF09864"/>
    </source>
</evidence>
<keyword evidence="2" id="KW-0472">Membrane</keyword>
<accession>A0A5C5GDI3</accession>
<evidence type="ECO:0000256" key="2">
    <source>
        <dbReference type="ARBA" id="ARBA00023136"/>
    </source>
</evidence>
<evidence type="ECO:0000313" key="8">
    <source>
        <dbReference type="Proteomes" id="UP000314011"/>
    </source>
</evidence>
<dbReference type="Gene3D" id="2.40.128.200">
    <property type="match status" value="1"/>
</dbReference>
<evidence type="ECO:0000313" key="7">
    <source>
        <dbReference type="EMBL" id="TNY32077.1"/>
    </source>
</evidence>
<comment type="caution">
    <text evidence="7">The sequence shown here is derived from an EMBL/GenBank/DDBJ whole genome shotgun (WGS) entry which is preliminary data.</text>
</comment>
<gene>
    <name evidence="7" type="ORF">FHY64_01890</name>
</gene>
<name>A0A5C5GDI3_9RHOB</name>
<proteinExistence type="predicted"/>